<dbReference type="AlphaFoldDB" id="A0A1Q3E671"/>
<organism evidence="1 2">
    <name type="scientific">Lentinula edodes</name>
    <name type="common">Shiitake mushroom</name>
    <name type="synonym">Lentinus edodes</name>
    <dbReference type="NCBI Taxonomy" id="5353"/>
    <lineage>
        <taxon>Eukaryota</taxon>
        <taxon>Fungi</taxon>
        <taxon>Dikarya</taxon>
        <taxon>Basidiomycota</taxon>
        <taxon>Agaricomycotina</taxon>
        <taxon>Agaricomycetes</taxon>
        <taxon>Agaricomycetidae</taxon>
        <taxon>Agaricales</taxon>
        <taxon>Marasmiineae</taxon>
        <taxon>Omphalotaceae</taxon>
        <taxon>Lentinula</taxon>
    </lineage>
</organism>
<comment type="caution">
    <text evidence="1">The sequence shown here is derived from an EMBL/GenBank/DDBJ whole genome shotgun (WGS) entry which is preliminary data.</text>
</comment>
<keyword evidence="2" id="KW-1185">Reference proteome</keyword>
<gene>
    <name evidence="1" type="ORF">LENED_004180</name>
</gene>
<evidence type="ECO:0000313" key="1">
    <source>
        <dbReference type="EMBL" id="GAW02519.1"/>
    </source>
</evidence>
<reference evidence="1 2" key="2">
    <citation type="submission" date="2017-02" db="EMBL/GenBank/DDBJ databases">
        <title>A genome survey and senescence transcriptome analysis in Lentinula edodes.</title>
        <authorList>
            <person name="Sakamoto Y."/>
            <person name="Nakade K."/>
            <person name="Sato S."/>
            <person name="Yoshida Y."/>
            <person name="Miyazaki K."/>
            <person name="Natsume S."/>
            <person name="Konno N."/>
        </authorList>
    </citation>
    <scope>NUCLEOTIDE SEQUENCE [LARGE SCALE GENOMIC DNA]</scope>
    <source>
        <strain evidence="1 2">NBRC 111202</strain>
    </source>
</reference>
<accession>A0A1Q3E671</accession>
<dbReference type="EMBL" id="BDGU01000099">
    <property type="protein sequence ID" value="GAW02519.1"/>
    <property type="molecule type" value="Genomic_DNA"/>
</dbReference>
<sequence length="159" mass="18151">MEKIQIHIIQEINDNARIMYENRAAGTWNVNKAIEFLSGQHLQDNEAWGEVKVLKHLDLYVDLEMITVDNQRKPGVLMMKMDGVVIFETKAYSLAPWEERLGYLKTVKNLVEKEAVRRAAKDQILHADFSFYNILVGGTKYDTGGDTLDLPITKIGLVD</sequence>
<dbReference type="Proteomes" id="UP000188533">
    <property type="component" value="Unassembled WGS sequence"/>
</dbReference>
<reference evidence="1 2" key="1">
    <citation type="submission" date="2016-08" db="EMBL/GenBank/DDBJ databases">
        <authorList>
            <consortium name="Lentinula edodes genome sequencing consortium"/>
            <person name="Sakamoto Y."/>
            <person name="Nakade K."/>
            <person name="Sato S."/>
            <person name="Yoshida Y."/>
            <person name="Miyazaki K."/>
            <person name="Natsume S."/>
            <person name="Konno N."/>
        </authorList>
    </citation>
    <scope>NUCLEOTIDE SEQUENCE [LARGE SCALE GENOMIC DNA]</scope>
    <source>
        <strain evidence="1 2">NBRC 111202</strain>
    </source>
</reference>
<evidence type="ECO:0000313" key="2">
    <source>
        <dbReference type="Proteomes" id="UP000188533"/>
    </source>
</evidence>
<name>A0A1Q3E671_LENED</name>
<protein>
    <submittedName>
        <fullName evidence="1">Uncharacterized protein</fullName>
    </submittedName>
</protein>
<proteinExistence type="predicted"/>